<sequence>MSSSDKSRPKRSEKLAYEEWEDVSEPHSEAESTDLKTSSPTNRKSTIRVVSSARKHRLVKDKSSHATLSRRNHRPTAPPRPWKEDILADGWFDNLVRALWNVLMYVVNVCVGSFKLLLRPLSVLLFLFLFAVIFGRVVNTFKAALRPFCFIPGISSTVMCLPDPPTVIGSPKQARNKGPQWADYPKLVDVQNSFERLLDDSVGGSGLALDIKKAEMATSDLVVLVRFSELTSKDLLAESLTKFVQDARKTGRGLQRLGSKVGGAVDQILAVNDYALHAIQAAQDRDRSPLSVRSLVPFLPKTSPDVVLKTFTETMNVLSSSIGRLIVEAEVQRANLERLEEHLAVIHELVSREDSNISAARAELLAYLWTHLGGHQKEMRSFDDHLKLLKGLADYRKKALIHVVSALQTLHALSDDMEDIRERVTGPLLVGGHIPLDVHMKSISIGLERLQQSRINAAKREEDTVKKVLGIED</sequence>
<organism evidence="3 4">
    <name type="scientific">Marasmiellus scandens</name>
    <dbReference type="NCBI Taxonomy" id="2682957"/>
    <lineage>
        <taxon>Eukaryota</taxon>
        <taxon>Fungi</taxon>
        <taxon>Dikarya</taxon>
        <taxon>Basidiomycota</taxon>
        <taxon>Agaricomycotina</taxon>
        <taxon>Agaricomycetes</taxon>
        <taxon>Agaricomycetidae</taxon>
        <taxon>Agaricales</taxon>
        <taxon>Marasmiineae</taxon>
        <taxon>Omphalotaceae</taxon>
        <taxon>Marasmiellus</taxon>
    </lineage>
</organism>
<feature type="compositionally biased region" description="Basic and acidic residues" evidence="1">
    <location>
        <begin position="24"/>
        <end position="34"/>
    </location>
</feature>
<feature type="transmembrane region" description="Helical" evidence="2">
    <location>
        <begin position="120"/>
        <end position="138"/>
    </location>
</feature>
<feature type="compositionally biased region" description="Basic and acidic residues" evidence="1">
    <location>
        <begin position="1"/>
        <end position="17"/>
    </location>
</feature>
<evidence type="ECO:0000256" key="1">
    <source>
        <dbReference type="SAM" id="MobiDB-lite"/>
    </source>
</evidence>
<evidence type="ECO:0000313" key="4">
    <source>
        <dbReference type="Proteomes" id="UP001498398"/>
    </source>
</evidence>
<comment type="caution">
    <text evidence="3">The sequence shown here is derived from an EMBL/GenBank/DDBJ whole genome shotgun (WGS) entry which is preliminary data.</text>
</comment>
<evidence type="ECO:0000256" key="2">
    <source>
        <dbReference type="SAM" id="Phobius"/>
    </source>
</evidence>
<dbReference type="EMBL" id="JBANRG010000047">
    <property type="protein sequence ID" value="KAK7445436.1"/>
    <property type="molecule type" value="Genomic_DNA"/>
</dbReference>
<reference evidence="3 4" key="1">
    <citation type="submission" date="2024-01" db="EMBL/GenBank/DDBJ databases">
        <title>A draft genome for the cacao thread blight pathogen Marasmiellus scandens.</title>
        <authorList>
            <person name="Baruah I.K."/>
            <person name="Leung J."/>
            <person name="Bukari Y."/>
            <person name="Amoako-Attah I."/>
            <person name="Meinhardt L.W."/>
            <person name="Bailey B.A."/>
            <person name="Cohen S.P."/>
        </authorList>
    </citation>
    <scope>NUCLEOTIDE SEQUENCE [LARGE SCALE GENOMIC DNA]</scope>
    <source>
        <strain evidence="3 4">GH-19</strain>
    </source>
</reference>
<keyword evidence="2" id="KW-0812">Transmembrane</keyword>
<accession>A0ABR1J2M3</accession>
<feature type="compositionally biased region" description="Polar residues" evidence="1">
    <location>
        <begin position="35"/>
        <end position="44"/>
    </location>
</feature>
<protein>
    <submittedName>
        <fullName evidence="3">Uncharacterized protein</fullName>
    </submittedName>
</protein>
<keyword evidence="2" id="KW-0472">Membrane</keyword>
<proteinExistence type="predicted"/>
<dbReference type="Proteomes" id="UP001498398">
    <property type="component" value="Unassembled WGS sequence"/>
</dbReference>
<name>A0ABR1J2M3_9AGAR</name>
<evidence type="ECO:0000313" key="3">
    <source>
        <dbReference type="EMBL" id="KAK7445436.1"/>
    </source>
</evidence>
<feature type="region of interest" description="Disordered" evidence="1">
    <location>
        <begin position="1"/>
        <end position="81"/>
    </location>
</feature>
<gene>
    <name evidence="3" type="ORF">VKT23_014855</name>
</gene>
<keyword evidence="2" id="KW-1133">Transmembrane helix</keyword>
<keyword evidence="4" id="KW-1185">Reference proteome</keyword>